<dbReference type="InterPro" id="IPR000843">
    <property type="entry name" value="HTH_LacI"/>
</dbReference>
<keyword evidence="2" id="KW-0238">DNA-binding</keyword>
<accession>A0A1R1B5M6</accession>
<dbReference type="SUPFAM" id="SSF47413">
    <property type="entry name" value="lambda repressor-like DNA-binding domains"/>
    <property type="match status" value="1"/>
</dbReference>
<dbReference type="AlphaFoldDB" id="A0A1R1B5M6"/>
<evidence type="ECO:0000256" key="1">
    <source>
        <dbReference type="ARBA" id="ARBA00023015"/>
    </source>
</evidence>
<dbReference type="InterPro" id="IPR028082">
    <property type="entry name" value="Peripla_BP_I"/>
</dbReference>
<proteinExistence type="predicted"/>
<evidence type="ECO:0000256" key="2">
    <source>
        <dbReference type="ARBA" id="ARBA00023125"/>
    </source>
</evidence>
<dbReference type="Proteomes" id="UP000187074">
    <property type="component" value="Unassembled WGS sequence"/>
</dbReference>
<dbReference type="PROSITE" id="PS50932">
    <property type="entry name" value="HTH_LACI_2"/>
    <property type="match status" value="1"/>
</dbReference>
<comment type="caution">
    <text evidence="5">The sequence shown here is derived from an EMBL/GenBank/DDBJ whole genome shotgun (WGS) entry which is preliminary data.</text>
</comment>
<evidence type="ECO:0000256" key="3">
    <source>
        <dbReference type="ARBA" id="ARBA00023163"/>
    </source>
</evidence>
<dbReference type="SMART" id="SM00354">
    <property type="entry name" value="HTH_LACI"/>
    <property type="match status" value="1"/>
</dbReference>
<dbReference type="Pfam" id="PF13377">
    <property type="entry name" value="Peripla_BP_3"/>
    <property type="match status" value="1"/>
</dbReference>
<dbReference type="PANTHER" id="PTHR30146">
    <property type="entry name" value="LACI-RELATED TRANSCRIPTIONAL REPRESSOR"/>
    <property type="match status" value="1"/>
</dbReference>
<dbReference type="InterPro" id="IPR046335">
    <property type="entry name" value="LacI/GalR-like_sensor"/>
</dbReference>
<dbReference type="SUPFAM" id="SSF53822">
    <property type="entry name" value="Periplasmic binding protein-like I"/>
    <property type="match status" value="1"/>
</dbReference>
<dbReference type="CDD" id="cd01392">
    <property type="entry name" value="HTH_LacI"/>
    <property type="match status" value="1"/>
</dbReference>
<dbReference type="PANTHER" id="PTHR30146:SF109">
    <property type="entry name" value="HTH-TYPE TRANSCRIPTIONAL REGULATOR GALS"/>
    <property type="match status" value="1"/>
</dbReference>
<reference evidence="5 6" key="1">
    <citation type="submission" date="2016-11" db="EMBL/GenBank/DDBJ databases">
        <title>Paenibacillus species isolates.</title>
        <authorList>
            <person name="Beno S.M."/>
        </authorList>
    </citation>
    <scope>NUCLEOTIDE SEQUENCE [LARGE SCALE GENOMIC DNA]</scope>
    <source>
        <strain evidence="5 6">FSL F4-0100</strain>
    </source>
</reference>
<dbReference type="STRING" id="1401.BK123_06855"/>
<dbReference type="Gene3D" id="1.10.260.40">
    <property type="entry name" value="lambda repressor-like DNA-binding domains"/>
    <property type="match status" value="1"/>
</dbReference>
<dbReference type="Pfam" id="PF00356">
    <property type="entry name" value="LacI"/>
    <property type="match status" value="1"/>
</dbReference>
<dbReference type="RefSeq" id="WP_076321638.1">
    <property type="nucleotide sequence ID" value="NZ_JBCNGP010000020.1"/>
</dbReference>
<evidence type="ECO:0000259" key="4">
    <source>
        <dbReference type="PROSITE" id="PS50932"/>
    </source>
</evidence>
<dbReference type="GO" id="GO:0000976">
    <property type="term" value="F:transcription cis-regulatory region binding"/>
    <property type="evidence" value="ECO:0007669"/>
    <property type="project" value="TreeGrafter"/>
</dbReference>
<evidence type="ECO:0000313" key="5">
    <source>
        <dbReference type="EMBL" id="OME94818.1"/>
    </source>
</evidence>
<evidence type="ECO:0000313" key="6">
    <source>
        <dbReference type="Proteomes" id="UP000187074"/>
    </source>
</evidence>
<dbReference type="EMBL" id="MRTF01000002">
    <property type="protein sequence ID" value="OME94818.1"/>
    <property type="molecule type" value="Genomic_DNA"/>
</dbReference>
<keyword evidence="1" id="KW-0805">Transcription regulation</keyword>
<name>A0A1R1B5M6_PAELA</name>
<keyword evidence="3" id="KW-0804">Transcription</keyword>
<dbReference type="OrthoDB" id="9788209at2"/>
<dbReference type="Gene3D" id="3.40.50.2300">
    <property type="match status" value="2"/>
</dbReference>
<gene>
    <name evidence="5" type="ORF">BK123_06855</name>
</gene>
<dbReference type="GO" id="GO:0003700">
    <property type="term" value="F:DNA-binding transcription factor activity"/>
    <property type="evidence" value="ECO:0007669"/>
    <property type="project" value="TreeGrafter"/>
</dbReference>
<protein>
    <submittedName>
        <fullName evidence="5">LacI family transcriptional regulator</fullName>
    </submittedName>
</protein>
<feature type="domain" description="HTH lacI-type" evidence="4">
    <location>
        <begin position="2"/>
        <end position="56"/>
    </location>
</feature>
<organism evidence="5 6">
    <name type="scientific">Paenibacillus lautus</name>
    <name type="common">Bacillus lautus</name>
    <dbReference type="NCBI Taxonomy" id="1401"/>
    <lineage>
        <taxon>Bacteria</taxon>
        <taxon>Bacillati</taxon>
        <taxon>Bacillota</taxon>
        <taxon>Bacilli</taxon>
        <taxon>Bacillales</taxon>
        <taxon>Paenibacillaceae</taxon>
        <taxon>Paenibacillus</taxon>
    </lineage>
</organism>
<sequence length="337" mass="37530">MATIDDVARMAGVSKGTVSSVFSKKRPISQQVTERVLEVAQELGYFPNHLARSLAIKRTMSIGLKIPLPPDGTMTAFDTQLINGVIKECSKQGYRLVLDTLPEQEDPTLYSQDPVDGVILLNPRKNDLRIQRYLMMGTPLVLVGRSDPYDDTISYVDNNNTNVAQQVGDYLLRGGHKTVLFLNASSDMTVSYDRKHGLAEAYSQHDLPMPEEYVVYYDHKLHANGTEYGYMSIMNTYGNMNYTAVITDTDRVALGVLRAARELDIEVPEQLSVIALSNDAILAQDMNPKLTSVELSAETLGAEAAKLLFEKISDKRIHRQIIIPAQLVVRESCKFLS</sequence>
<dbReference type="InterPro" id="IPR010982">
    <property type="entry name" value="Lambda_DNA-bd_dom_sf"/>
</dbReference>